<organism evidence="9 10">
    <name type="scientific">Virgibacillus xinjiangensis</name>
    <dbReference type="NCBI Taxonomy" id="393090"/>
    <lineage>
        <taxon>Bacteria</taxon>
        <taxon>Bacillati</taxon>
        <taxon>Bacillota</taxon>
        <taxon>Bacilli</taxon>
        <taxon>Bacillales</taxon>
        <taxon>Bacillaceae</taxon>
        <taxon>Virgibacillus</taxon>
    </lineage>
</organism>
<dbReference type="SMART" id="SM00091">
    <property type="entry name" value="PAS"/>
    <property type="match status" value="2"/>
</dbReference>
<sequence>MKRVLIVGAGKGGTALLEILRATRRMQILAVVDRREGAPGLQIAAAYGLPTGQDWSEWIDQADIIVEATGDETVLDELKQKKGMDAVIIPGSVAYVISELFEEKESLLEQLRMQMRNQDRILNNIRDGMIVIDQKGIVQFINKSAERIVGIKKDHFIGKQVDDVVPNSRLPQVLRTERKEVNQKLMLKNGKKVISTRIPIVDSEKKLVGAFSVFKDITEVVNLAEENTDLKEIKTMLEAIIQSSDEAISVADEHGNGLIINPAYTRITGLRESDIIGKPATVDISEGESMHMKVLKTRRPVRGVRMKLGPSKKDVVVNVAPIIVDGKIKGSVGVLHDVSEIQSLTRELQRARQIIRNLEAKYSFHDIIGDSPEMKLALEQAKVGAKTPATVLLRGESGTGKELFAHAIHNESDRKHNKFIRVNCAAISESILESELFGYEEGAFSGAKHGGKKGLFEEANMGSIFLDEIGELSLHMQAKLLRVLQEHEIVRVGGTEPVSLDVRVIAATNVNLEKAVMAKTFREDLYYRLNRLPIFIPALRERISDLPALAEHSLRKLNQDYGRSVRGLEQEALGYLKTYQWPGNIRELENVIGRAMIYMDMGEEMIKRKHLPSFGGSVEEYSPPVSGQTDTRTLQEATEAFERRYIQEAYKRNGFNKTQTAKELNVSIRNLYYKIEKYKLD</sequence>
<dbReference type="NCBIfam" id="TIGR00229">
    <property type="entry name" value="sensory_box"/>
    <property type="match status" value="2"/>
</dbReference>
<dbReference type="PANTHER" id="PTHR32071:SF121">
    <property type="entry name" value="SIGMA L-DEPENDENT TRANSCRIPTIONAL REGULATOR YQIR-RELATED"/>
    <property type="match status" value="1"/>
</dbReference>
<dbReference type="InterPro" id="IPR009057">
    <property type="entry name" value="Homeodomain-like_sf"/>
</dbReference>
<gene>
    <name evidence="9" type="ORF">ACFOGI_01935</name>
</gene>
<dbReference type="PROSITE" id="PS00688">
    <property type="entry name" value="SIGMA54_INTERACT_3"/>
    <property type="match status" value="1"/>
</dbReference>
<dbReference type="InterPro" id="IPR002078">
    <property type="entry name" value="Sigma_54_int"/>
</dbReference>
<accession>A0ABV7CRW2</accession>
<dbReference type="SUPFAM" id="SSF52540">
    <property type="entry name" value="P-loop containing nucleoside triphosphate hydrolases"/>
    <property type="match status" value="1"/>
</dbReference>
<dbReference type="InterPro" id="IPR002197">
    <property type="entry name" value="HTH_Fis"/>
</dbReference>
<keyword evidence="6" id="KW-0804">Transcription</keyword>
<dbReference type="CDD" id="cd00130">
    <property type="entry name" value="PAS"/>
    <property type="match status" value="2"/>
</dbReference>
<dbReference type="SMART" id="SM00382">
    <property type="entry name" value="AAA"/>
    <property type="match status" value="1"/>
</dbReference>
<dbReference type="SUPFAM" id="SSF46689">
    <property type="entry name" value="Homeodomain-like"/>
    <property type="match status" value="1"/>
</dbReference>
<evidence type="ECO:0000313" key="9">
    <source>
        <dbReference type="EMBL" id="MFC3039013.1"/>
    </source>
</evidence>
<dbReference type="InterPro" id="IPR058031">
    <property type="entry name" value="AAA_lid_NorR"/>
</dbReference>
<keyword evidence="4" id="KW-0560">Oxidoreductase</keyword>
<evidence type="ECO:0000256" key="5">
    <source>
        <dbReference type="ARBA" id="ARBA00023015"/>
    </source>
</evidence>
<feature type="domain" description="PAS" evidence="8">
    <location>
        <begin position="233"/>
        <end position="284"/>
    </location>
</feature>
<evidence type="ECO:0000256" key="3">
    <source>
        <dbReference type="ARBA" id="ARBA00022857"/>
    </source>
</evidence>
<dbReference type="Proteomes" id="UP001595279">
    <property type="component" value="Unassembled WGS sequence"/>
</dbReference>
<keyword evidence="3" id="KW-0521">NADP</keyword>
<dbReference type="PROSITE" id="PS00675">
    <property type="entry name" value="SIGMA54_INTERACT_1"/>
    <property type="match status" value="1"/>
</dbReference>
<keyword evidence="2" id="KW-0067">ATP-binding</keyword>
<dbReference type="Pfam" id="PF01113">
    <property type="entry name" value="DapB_N"/>
    <property type="match status" value="1"/>
</dbReference>
<dbReference type="PANTHER" id="PTHR32071">
    <property type="entry name" value="TRANSCRIPTIONAL REGULATORY PROTEIN"/>
    <property type="match status" value="1"/>
</dbReference>
<dbReference type="PROSITE" id="PS50112">
    <property type="entry name" value="PAS"/>
    <property type="match status" value="2"/>
</dbReference>
<dbReference type="InterPro" id="IPR035965">
    <property type="entry name" value="PAS-like_dom_sf"/>
</dbReference>
<feature type="domain" description="Sigma-54 factor interaction" evidence="7">
    <location>
        <begin position="367"/>
        <end position="597"/>
    </location>
</feature>
<dbReference type="RefSeq" id="WP_390267587.1">
    <property type="nucleotide sequence ID" value="NZ_JBHRSA010000004.1"/>
</dbReference>
<keyword evidence="1" id="KW-0547">Nucleotide-binding</keyword>
<dbReference type="InterPro" id="IPR027417">
    <property type="entry name" value="P-loop_NTPase"/>
</dbReference>
<dbReference type="EMBL" id="JBHRSA010000004">
    <property type="protein sequence ID" value="MFC3039013.1"/>
    <property type="molecule type" value="Genomic_DNA"/>
</dbReference>
<dbReference type="InterPro" id="IPR003593">
    <property type="entry name" value="AAA+_ATPase"/>
</dbReference>
<evidence type="ECO:0000256" key="6">
    <source>
        <dbReference type="ARBA" id="ARBA00023163"/>
    </source>
</evidence>
<keyword evidence="10" id="KW-1185">Reference proteome</keyword>
<dbReference type="Pfam" id="PF00158">
    <property type="entry name" value="Sigma54_activat"/>
    <property type="match status" value="1"/>
</dbReference>
<reference evidence="10" key="1">
    <citation type="journal article" date="2019" name="Int. J. Syst. Evol. Microbiol.">
        <title>The Global Catalogue of Microorganisms (GCM) 10K type strain sequencing project: providing services to taxonomists for standard genome sequencing and annotation.</title>
        <authorList>
            <consortium name="The Broad Institute Genomics Platform"/>
            <consortium name="The Broad Institute Genome Sequencing Center for Infectious Disease"/>
            <person name="Wu L."/>
            <person name="Ma J."/>
        </authorList>
    </citation>
    <scope>NUCLEOTIDE SEQUENCE [LARGE SCALE GENOMIC DNA]</scope>
    <source>
        <strain evidence="10">KCTC 13128</strain>
    </source>
</reference>
<dbReference type="Pfam" id="PF00989">
    <property type="entry name" value="PAS"/>
    <property type="match status" value="1"/>
</dbReference>
<dbReference type="InterPro" id="IPR036291">
    <property type="entry name" value="NAD(P)-bd_dom_sf"/>
</dbReference>
<dbReference type="InterPro" id="IPR013767">
    <property type="entry name" value="PAS_fold"/>
</dbReference>
<evidence type="ECO:0000256" key="2">
    <source>
        <dbReference type="ARBA" id="ARBA00022840"/>
    </source>
</evidence>
<dbReference type="SUPFAM" id="SSF51735">
    <property type="entry name" value="NAD(P)-binding Rossmann-fold domains"/>
    <property type="match status" value="1"/>
</dbReference>
<dbReference type="PROSITE" id="PS50045">
    <property type="entry name" value="SIGMA54_INTERACT_4"/>
    <property type="match status" value="1"/>
</dbReference>
<keyword evidence="5" id="KW-0805">Transcription regulation</keyword>
<dbReference type="Gene3D" id="1.10.8.60">
    <property type="match status" value="1"/>
</dbReference>
<dbReference type="InterPro" id="IPR000014">
    <property type="entry name" value="PAS"/>
</dbReference>
<dbReference type="SUPFAM" id="SSF55785">
    <property type="entry name" value="PYP-like sensor domain (PAS domain)"/>
    <property type="match status" value="2"/>
</dbReference>
<dbReference type="InterPro" id="IPR025662">
    <property type="entry name" value="Sigma_54_int_dom_ATP-bd_1"/>
</dbReference>
<name>A0ABV7CRW2_9BACI</name>
<evidence type="ECO:0000256" key="1">
    <source>
        <dbReference type="ARBA" id="ARBA00022741"/>
    </source>
</evidence>
<dbReference type="Gene3D" id="3.40.50.300">
    <property type="entry name" value="P-loop containing nucleotide triphosphate hydrolases"/>
    <property type="match status" value="1"/>
</dbReference>
<feature type="domain" description="PAS" evidence="8">
    <location>
        <begin position="114"/>
        <end position="184"/>
    </location>
</feature>
<evidence type="ECO:0000313" key="10">
    <source>
        <dbReference type="Proteomes" id="UP001595279"/>
    </source>
</evidence>
<dbReference type="InterPro" id="IPR000846">
    <property type="entry name" value="DapB_N"/>
</dbReference>
<evidence type="ECO:0000259" key="7">
    <source>
        <dbReference type="PROSITE" id="PS50045"/>
    </source>
</evidence>
<dbReference type="InterPro" id="IPR025944">
    <property type="entry name" value="Sigma_54_int_dom_CS"/>
</dbReference>
<comment type="caution">
    <text evidence="9">The sequence shown here is derived from an EMBL/GenBank/DDBJ whole genome shotgun (WGS) entry which is preliminary data.</text>
</comment>
<protein>
    <submittedName>
        <fullName evidence="9">Sigma 54-interacting transcriptional regulator</fullName>
    </submittedName>
</protein>
<dbReference type="Gene3D" id="1.10.10.60">
    <property type="entry name" value="Homeodomain-like"/>
    <property type="match status" value="1"/>
</dbReference>
<dbReference type="PRINTS" id="PR01590">
    <property type="entry name" value="HTHFIS"/>
</dbReference>
<dbReference type="Pfam" id="PF25601">
    <property type="entry name" value="AAA_lid_14"/>
    <property type="match status" value="1"/>
</dbReference>
<dbReference type="Gene3D" id="3.30.450.20">
    <property type="entry name" value="PAS domain"/>
    <property type="match status" value="2"/>
</dbReference>
<proteinExistence type="predicted"/>
<dbReference type="Gene3D" id="3.40.50.720">
    <property type="entry name" value="NAD(P)-binding Rossmann-like Domain"/>
    <property type="match status" value="1"/>
</dbReference>
<evidence type="ECO:0000259" key="8">
    <source>
        <dbReference type="PROSITE" id="PS50112"/>
    </source>
</evidence>
<dbReference type="Pfam" id="PF13426">
    <property type="entry name" value="PAS_9"/>
    <property type="match status" value="1"/>
</dbReference>
<dbReference type="Pfam" id="PF02954">
    <property type="entry name" value="HTH_8"/>
    <property type="match status" value="1"/>
</dbReference>
<dbReference type="CDD" id="cd00009">
    <property type="entry name" value="AAA"/>
    <property type="match status" value="1"/>
</dbReference>
<evidence type="ECO:0000256" key="4">
    <source>
        <dbReference type="ARBA" id="ARBA00023002"/>
    </source>
</evidence>